<evidence type="ECO:0000256" key="1">
    <source>
        <dbReference type="SAM" id="SignalP"/>
    </source>
</evidence>
<sequence length="243" mass="24403">MVIPYVIVVLCLVSPSTQFSGLNLRQGGFNIGPGLGGTRVFDDAESAAVIQTAPSFPAQVSVLSSEPDIGLGDGGGDGFGGILMMALPLLLLLGALGGGSALIPSPAPASPGSVPAKNCPVCATPVPPTCSPMPAQCNPKAACPASFIVVANGNPNKCYFVGSTDVNDYGAASAECARMGGSLLEHESSAELESVRTLITDSSSSYYIGYTDIGNKAMSPVGIYSGRGLPGNAGTITPACKFK</sequence>
<accession>A0A6J8D060</accession>
<keyword evidence="3" id="KW-1185">Reference proteome</keyword>
<organism evidence="2 3">
    <name type="scientific">Mytilus coruscus</name>
    <name type="common">Sea mussel</name>
    <dbReference type="NCBI Taxonomy" id="42192"/>
    <lineage>
        <taxon>Eukaryota</taxon>
        <taxon>Metazoa</taxon>
        <taxon>Spiralia</taxon>
        <taxon>Lophotrochozoa</taxon>
        <taxon>Mollusca</taxon>
        <taxon>Bivalvia</taxon>
        <taxon>Autobranchia</taxon>
        <taxon>Pteriomorphia</taxon>
        <taxon>Mytilida</taxon>
        <taxon>Mytiloidea</taxon>
        <taxon>Mytilidae</taxon>
        <taxon>Mytilinae</taxon>
        <taxon>Mytilus</taxon>
    </lineage>
</organism>
<protein>
    <recommendedName>
        <fullName evidence="4">C-type lectin domain-containing protein</fullName>
    </recommendedName>
</protein>
<feature type="chain" id="PRO_5026749962" description="C-type lectin domain-containing protein" evidence="1">
    <location>
        <begin position="19"/>
        <end position="243"/>
    </location>
</feature>
<name>A0A6J8D060_MYTCO</name>
<dbReference type="OrthoDB" id="10446964at2759"/>
<dbReference type="SUPFAM" id="SSF56436">
    <property type="entry name" value="C-type lectin-like"/>
    <property type="match status" value="1"/>
</dbReference>
<evidence type="ECO:0000313" key="2">
    <source>
        <dbReference type="EMBL" id="CAC5401211.1"/>
    </source>
</evidence>
<dbReference type="InterPro" id="IPR016187">
    <property type="entry name" value="CTDL_fold"/>
</dbReference>
<reference evidence="2 3" key="1">
    <citation type="submission" date="2020-06" db="EMBL/GenBank/DDBJ databases">
        <authorList>
            <person name="Li R."/>
            <person name="Bekaert M."/>
        </authorList>
    </citation>
    <scope>NUCLEOTIDE SEQUENCE [LARGE SCALE GENOMIC DNA]</scope>
    <source>
        <strain evidence="3">wild</strain>
    </source>
</reference>
<keyword evidence="1" id="KW-0732">Signal</keyword>
<dbReference type="InterPro" id="IPR016186">
    <property type="entry name" value="C-type_lectin-like/link_sf"/>
</dbReference>
<gene>
    <name evidence="2" type="ORF">MCOR_35317</name>
</gene>
<evidence type="ECO:0000313" key="3">
    <source>
        <dbReference type="Proteomes" id="UP000507470"/>
    </source>
</evidence>
<dbReference type="AlphaFoldDB" id="A0A6J8D060"/>
<dbReference type="Gene3D" id="3.10.100.10">
    <property type="entry name" value="Mannose-Binding Protein A, subunit A"/>
    <property type="match status" value="1"/>
</dbReference>
<dbReference type="EMBL" id="CACVKT020006392">
    <property type="protein sequence ID" value="CAC5401211.1"/>
    <property type="molecule type" value="Genomic_DNA"/>
</dbReference>
<dbReference type="Proteomes" id="UP000507470">
    <property type="component" value="Unassembled WGS sequence"/>
</dbReference>
<evidence type="ECO:0008006" key="4">
    <source>
        <dbReference type="Google" id="ProtNLM"/>
    </source>
</evidence>
<feature type="signal peptide" evidence="1">
    <location>
        <begin position="1"/>
        <end position="18"/>
    </location>
</feature>
<proteinExistence type="predicted"/>